<sequence>MKKEDIISNAFSKLGNNGSYNDNGGERYQKANILLDDFYNNIATDTTFLFNAITVKLTSTGQNELNEYRYNIPIDCLNIINCQNSNKGLANYREEGEFIYSTAQELYIHYCRKLDFEELPNKLFDLLVYGLARELSLAFNAYNDRYQLLEAKYQEEKKNIIYQQGFSHNPWE</sequence>
<proteinExistence type="predicted"/>
<name>A0A8S5V9C7_9CAUD</name>
<organism evidence="1">
    <name type="scientific">Siphoviridae sp. ct6rT12</name>
    <dbReference type="NCBI Taxonomy" id="2825346"/>
    <lineage>
        <taxon>Viruses</taxon>
        <taxon>Duplodnaviria</taxon>
        <taxon>Heunggongvirae</taxon>
        <taxon>Uroviricota</taxon>
        <taxon>Caudoviricetes</taxon>
    </lineage>
</organism>
<reference evidence="1" key="1">
    <citation type="journal article" date="2021" name="Proc. Natl. Acad. Sci. U.S.A.">
        <title>A Catalog of Tens of Thousands of Viruses from Human Metagenomes Reveals Hidden Associations with Chronic Diseases.</title>
        <authorList>
            <person name="Tisza M.J."/>
            <person name="Buck C.B."/>
        </authorList>
    </citation>
    <scope>NUCLEOTIDE SEQUENCE</scope>
    <source>
        <strain evidence="1">Ct6rT12</strain>
    </source>
</reference>
<evidence type="ECO:0000313" key="1">
    <source>
        <dbReference type="EMBL" id="DAG03325.1"/>
    </source>
</evidence>
<protein>
    <submittedName>
        <fullName evidence="1">Tail tubular protein</fullName>
    </submittedName>
</protein>
<dbReference type="EMBL" id="BK016227">
    <property type="protein sequence ID" value="DAG03325.1"/>
    <property type="molecule type" value="Genomic_DNA"/>
</dbReference>
<accession>A0A8S5V9C7</accession>